<evidence type="ECO:0008006" key="5">
    <source>
        <dbReference type="Google" id="ProtNLM"/>
    </source>
</evidence>
<feature type="repeat" description="PPR" evidence="2">
    <location>
        <begin position="188"/>
        <end position="222"/>
    </location>
</feature>
<evidence type="ECO:0000256" key="2">
    <source>
        <dbReference type="PROSITE-ProRule" id="PRU00708"/>
    </source>
</evidence>
<name>A0A8I6RMV2_CIMLE</name>
<dbReference type="OMA" id="ITDQEAG"/>
<organism evidence="3 4">
    <name type="scientific">Cimex lectularius</name>
    <name type="common">Bed bug</name>
    <name type="synonym">Acanthia lectularia</name>
    <dbReference type="NCBI Taxonomy" id="79782"/>
    <lineage>
        <taxon>Eukaryota</taxon>
        <taxon>Metazoa</taxon>
        <taxon>Ecdysozoa</taxon>
        <taxon>Arthropoda</taxon>
        <taxon>Hexapoda</taxon>
        <taxon>Insecta</taxon>
        <taxon>Pterygota</taxon>
        <taxon>Neoptera</taxon>
        <taxon>Paraneoptera</taxon>
        <taxon>Hemiptera</taxon>
        <taxon>Heteroptera</taxon>
        <taxon>Panheteroptera</taxon>
        <taxon>Cimicomorpha</taxon>
        <taxon>Cimicidae</taxon>
        <taxon>Cimex</taxon>
    </lineage>
</organism>
<evidence type="ECO:0000313" key="3">
    <source>
        <dbReference type="EnsemblMetazoa" id="XP_014247871.1"/>
    </source>
</evidence>
<dbReference type="EnsemblMetazoa" id="XM_014392385.2">
    <property type="protein sequence ID" value="XP_014247871.1"/>
    <property type="gene ID" value="LOC106665726"/>
</dbReference>
<dbReference type="PANTHER" id="PTHR47942:SF63">
    <property type="entry name" value="PENTATRICOPEPTIDE REPEAT-CONTAINING PROTEIN"/>
    <property type="match status" value="1"/>
</dbReference>
<dbReference type="InterPro" id="IPR051222">
    <property type="entry name" value="PPR/CCM1_RNA-binding"/>
</dbReference>
<keyword evidence="4" id="KW-1185">Reference proteome</keyword>
<evidence type="ECO:0000313" key="4">
    <source>
        <dbReference type="Proteomes" id="UP000494040"/>
    </source>
</evidence>
<dbReference type="PANTHER" id="PTHR47942">
    <property type="entry name" value="TETRATRICOPEPTIDE REPEAT (TPR)-LIKE SUPERFAMILY PROTEIN-RELATED"/>
    <property type="match status" value="1"/>
</dbReference>
<dbReference type="InterPro" id="IPR002885">
    <property type="entry name" value="PPR_rpt"/>
</dbReference>
<dbReference type="PROSITE" id="PS51375">
    <property type="entry name" value="PPR"/>
    <property type="match status" value="2"/>
</dbReference>
<dbReference type="NCBIfam" id="TIGR00756">
    <property type="entry name" value="PPR"/>
    <property type="match status" value="2"/>
</dbReference>
<protein>
    <recommendedName>
        <fullName evidence="5">Pentacotripeptide-repeat region of PRORP domain-containing protein</fullName>
    </recommendedName>
</protein>
<dbReference type="InterPro" id="IPR011990">
    <property type="entry name" value="TPR-like_helical_dom_sf"/>
</dbReference>
<dbReference type="RefSeq" id="XP_014247871.1">
    <property type="nucleotide sequence ID" value="XM_014392385.2"/>
</dbReference>
<dbReference type="AlphaFoldDB" id="A0A8I6RMV2"/>
<dbReference type="KEGG" id="clec:106665726"/>
<feature type="repeat" description="PPR" evidence="2">
    <location>
        <begin position="114"/>
        <end position="148"/>
    </location>
</feature>
<dbReference type="OrthoDB" id="185373at2759"/>
<sequence>MSSKYFMTFSRILQLRKQTKTTMSTKLDFIPRHNNPDVFGTLNKQQSRKEAEEMPEEKGDKEEVDFIDNIDGKVRLKPIEYAKIIKQHLNSKDLVSAINVLETRMLQKENAKPDKYIYNLLISGCAQLGYTKKAFQLFNQMKKRGVNESASTYTSLFNACANDPWPKDGLEAALHLKDLMKRKGYQINEVNANAMIKAFGRCGDIQMAFTIVDEMKQNNLKITTTTINFLLQACASDVKSGLRHALIVWRKLIKLKIKPNLYTYNLLLRCTRDCQLGKPSEVKEALQEYLPNDKLSFLIVREENQFKNIESSFNNSDDSCNLVPLNETNTLTANLLAIEPQFSTLIYVDKIEKNWHKLMLFGGAQGFLEIMAHSKIKPDVKTFTQLLSLIPASRDAEQFLIEEMKKSNVKMDIDFCNMLIKKRNMENQFPAGREVLKIIASEKLVPNTITFGVLALGCRRLSEAKELLEGMKELGIPVNVEILGTLVHCGCEAWNLKMIIYLVGILLREKIKPNNIFMRHVNSLHYKINEQIKLKESGVEVNLKFNNKDFLQDYRKFVDVVNHLNTLEIEDPENMHPWKQFKNESDVTT</sequence>
<accession>A0A8I6RMV2</accession>
<proteinExistence type="predicted"/>
<dbReference type="Proteomes" id="UP000494040">
    <property type="component" value="Unassembled WGS sequence"/>
</dbReference>
<reference evidence="3" key="1">
    <citation type="submission" date="2022-01" db="UniProtKB">
        <authorList>
            <consortium name="EnsemblMetazoa"/>
        </authorList>
    </citation>
    <scope>IDENTIFICATION</scope>
</reference>
<dbReference type="GeneID" id="106665726"/>
<evidence type="ECO:0000256" key="1">
    <source>
        <dbReference type="ARBA" id="ARBA00022737"/>
    </source>
</evidence>
<keyword evidence="1" id="KW-0677">Repeat</keyword>
<dbReference type="Gene3D" id="1.25.40.10">
    <property type="entry name" value="Tetratricopeptide repeat domain"/>
    <property type="match status" value="3"/>
</dbReference>
<dbReference type="Pfam" id="PF13041">
    <property type="entry name" value="PPR_2"/>
    <property type="match status" value="2"/>
</dbReference>